<dbReference type="InterPro" id="IPR012337">
    <property type="entry name" value="RNaseH-like_sf"/>
</dbReference>
<dbReference type="AlphaFoldDB" id="A0A8H4EKB0"/>
<feature type="domain" description="DNA-directed DNA polymerase family B exonuclease" evidence="1">
    <location>
        <begin position="20"/>
        <end position="191"/>
    </location>
</feature>
<protein>
    <submittedName>
        <fullName evidence="2">DNA/RNA polymerase</fullName>
    </submittedName>
</protein>
<dbReference type="InterPro" id="IPR006133">
    <property type="entry name" value="DNA-dir_DNA_pol_B_exonuc"/>
</dbReference>
<organism evidence="2 3">
    <name type="scientific">Gigaspora margarita</name>
    <dbReference type="NCBI Taxonomy" id="4874"/>
    <lineage>
        <taxon>Eukaryota</taxon>
        <taxon>Fungi</taxon>
        <taxon>Fungi incertae sedis</taxon>
        <taxon>Mucoromycota</taxon>
        <taxon>Glomeromycotina</taxon>
        <taxon>Glomeromycetes</taxon>
        <taxon>Diversisporales</taxon>
        <taxon>Gigasporaceae</taxon>
        <taxon>Gigaspora</taxon>
    </lineage>
</organism>
<sequence length="210" mass="24915">MSEEDNINREIEEYWKRFDTYSDDISCYYRKVARENDFELVGWYRLKSGVLYNNISIHLTEIEKINSTDIPKFIIVAWDTEWESSRGPGHLPVGDEKEDYIYMLQFDIFFYNNPIPLKRYNITILPINVTKFFQKYSHGISCDVQYFSFIVLNDQKELLLKFTELYNVYNGDFEIGYNTGGYDWSNVLKKTVLLGIGDKFTEKMLGKNLN</sequence>
<dbReference type="OrthoDB" id="2473393at2759"/>
<proteinExistence type="predicted"/>
<evidence type="ECO:0000259" key="1">
    <source>
        <dbReference type="Pfam" id="PF03104"/>
    </source>
</evidence>
<name>A0A8H4EKB0_GIGMA</name>
<accession>A0A8H4EKB0</accession>
<dbReference type="Pfam" id="PF03104">
    <property type="entry name" value="DNA_pol_B_exo1"/>
    <property type="match status" value="1"/>
</dbReference>
<dbReference type="GO" id="GO:0003676">
    <property type="term" value="F:nucleic acid binding"/>
    <property type="evidence" value="ECO:0007669"/>
    <property type="project" value="InterPro"/>
</dbReference>
<reference evidence="2 3" key="1">
    <citation type="journal article" date="2019" name="Environ. Microbiol.">
        <title>At the nexus of three kingdoms: the genome of the mycorrhizal fungus Gigaspora margarita provides insights into plant, endobacterial and fungal interactions.</title>
        <authorList>
            <person name="Venice F."/>
            <person name="Ghignone S."/>
            <person name="Salvioli di Fossalunga A."/>
            <person name="Amselem J."/>
            <person name="Novero M."/>
            <person name="Xianan X."/>
            <person name="Sedzielewska Toro K."/>
            <person name="Morin E."/>
            <person name="Lipzen A."/>
            <person name="Grigoriev I.V."/>
            <person name="Henrissat B."/>
            <person name="Martin F.M."/>
            <person name="Bonfante P."/>
        </authorList>
    </citation>
    <scope>NUCLEOTIDE SEQUENCE [LARGE SCALE GENOMIC DNA]</scope>
    <source>
        <strain evidence="2 3">BEG34</strain>
    </source>
</reference>
<dbReference type="Proteomes" id="UP000439903">
    <property type="component" value="Unassembled WGS sequence"/>
</dbReference>
<dbReference type="Gene3D" id="3.30.420.10">
    <property type="entry name" value="Ribonuclease H-like superfamily/Ribonuclease H"/>
    <property type="match status" value="1"/>
</dbReference>
<dbReference type="SUPFAM" id="SSF53098">
    <property type="entry name" value="Ribonuclease H-like"/>
    <property type="match status" value="1"/>
</dbReference>
<comment type="caution">
    <text evidence="2">The sequence shown here is derived from an EMBL/GenBank/DDBJ whole genome shotgun (WGS) entry which is preliminary data.</text>
</comment>
<dbReference type="EMBL" id="WTPW01000528">
    <property type="protein sequence ID" value="KAF0501969.1"/>
    <property type="molecule type" value="Genomic_DNA"/>
</dbReference>
<keyword evidence="3" id="KW-1185">Reference proteome</keyword>
<evidence type="ECO:0000313" key="2">
    <source>
        <dbReference type="EMBL" id="KAF0501969.1"/>
    </source>
</evidence>
<gene>
    <name evidence="2" type="ORF">F8M41_019858</name>
</gene>
<dbReference type="InterPro" id="IPR036397">
    <property type="entry name" value="RNaseH_sf"/>
</dbReference>
<evidence type="ECO:0000313" key="3">
    <source>
        <dbReference type="Proteomes" id="UP000439903"/>
    </source>
</evidence>